<evidence type="ECO:0000256" key="1">
    <source>
        <dbReference type="SAM" id="MobiDB-lite"/>
    </source>
</evidence>
<gene>
    <name evidence="2" type="ORF">DB30_03694</name>
</gene>
<protein>
    <submittedName>
        <fullName evidence="2">Uncharacterized protein</fullName>
    </submittedName>
</protein>
<dbReference type="Proteomes" id="UP000031599">
    <property type="component" value="Unassembled WGS sequence"/>
</dbReference>
<evidence type="ECO:0000313" key="3">
    <source>
        <dbReference type="Proteomes" id="UP000031599"/>
    </source>
</evidence>
<evidence type="ECO:0000313" key="2">
    <source>
        <dbReference type="EMBL" id="KIG17097.1"/>
    </source>
</evidence>
<organism evidence="2 3">
    <name type="scientific">Enhygromyxa salina</name>
    <dbReference type="NCBI Taxonomy" id="215803"/>
    <lineage>
        <taxon>Bacteria</taxon>
        <taxon>Pseudomonadati</taxon>
        <taxon>Myxococcota</taxon>
        <taxon>Polyangia</taxon>
        <taxon>Nannocystales</taxon>
        <taxon>Nannocystaceae</taxon>
        <taxon>Enhygromyxa</taxon>
    </lineage>
</organism>
<name>A0A0C2DBC6_9BACT</name>
<reference evidence="2 3" key="1">
    <citation type="submission" date="2014-12" db="EMBL/GenBank/DDBJ databases">
        <title>Genome assembly of Enhygromyxa salina DSM 15201.</title>
        <authorList>
            <person name="Sharma G."/>
            <person name="Subramanian S."/>
        </authorList>
    </citation>
    <scope>NUCLEOTIDE SEQUENCE [LARGE SCALE GENOMIC DNA]</scope>
    <source>
        <strain evidence="2 3">DSM 15201</strain>
    </source>
</reference>
<feature type="region of interest" description="Disordered" evidence="1">
    <location>
        <begin position="1"/>
        <end position="30"/>
    </location>
</feature>
<feature type="compositionally biased region" description="Basic and acidic residues" evidence="1">
    <location>
        <begin position="13"/>
        <end position="25"/>
    </location>
</feature>
<dbReference type="EMBL" id="JMCC02000029">
    <property type="protein sequence ID" value="KIG17097.1"/>
    <property type="molecule type" value="Genomic_DNA"/>
</dbReference>
<accession>A0A0C2DBC6</accession>
<proteinExistence type="predicted"/>
<comment type="caution">
    <text evidence="2">The sequence shown here is derived from an EMBL/GenBank/DDBJ whole genome shotgun (WGS) entry which is preliminary data.</text>
</comment>
<dbReference type="AlphaFoldDB" id="A0A0C2DBC6"/>
<sequence length="72" mass="7977">MVDAQQVGARVHAPIEYHAEPKQSLRESTPPRFLSARRATPDTRCFQPPHTCRCEHTSPEGAKRPTAVGEAL</sequence>